<gene>
    <name evidence="10" type="ORF">AS156_38570</name>
</gene>
<evidence type="ECO:0000256" key="8">
    <source>
        <dbReference type="SAM" id="Phobius"/>
    </source>
</evidence>
<feature type="transmembrane region" description="Helical" evidence="8">
    <location>
        <begin position="143"/>
        <end position="161"/>
    </location>
</feature>
<evidence type="ECO:0000259" key="9">
    <source>
        <dbReference type="Pfam" id="PF03600"/>
    </source>
</evidence>
<keyword evidence="6 8" id="KW-1133">Transmembrane helix</keyword>
<evidence type="ECO:0000256" key="6">
    <source>
        <dbReference type="ARBA" id="ARBA00022989"/>
    </source>
</evidence>
<feature type="transmembrane region" description="Helical" evidence="8">
    <location>
        <begin position="12"/>
        <end position="31"/>
    </location>
</feature>
<feature type="transmembrane region" description="Helical" evidence="8">
    <location>
        <begin position="233"/>
        <end position="262"/>
    </location>
</feature>
<dbReference type="Proteomes" id="UP000057737">
    <property type="component" value="Unassembled WGS sequence"/>
</dbReference>
<keyword evidence="3" id="KW-0813">Transport</keyword>
<dbReference type="InterPro" id="IPR000802">
    <property type="entry name" value="Arsenical_pump_ArsB"/>
</dbReference>
<evidence type="ECO:0000256" key="4">
    <source>
        <dbReference type="ARBA" id="ARBA00022475"/>
    </source>
</evidence>
<evidence type="ECO:0000313" key="10">
    <source>
        <dbReference type="EMBL" id="KWV57620.1"/>
    </source>
</evidence>
<proteinExistence type="inferred from homology"/>
<evidence type="ECO:0000256" key="3">
    <source>
        <dbReference type="ARBA" id="ARBA00022448"/>
    </source>
</evidence>
<dbReference type="InterPro" id="IPR004680">
    <property type="entry name" value="Cit_transptr-like_dom"/>
</dbReference>
<feature type="transmembrane region" description="Helical" evidence="8">
    <location>
        <begin position="349"/>
        <end position="376"/>
    </location>
</feature>
<feature type="transmembrane region" description="Helical" evidence="8">
    <location>
        <begin position="101"/>
        <end position="131"/>
    </location>
</feature>
<keyword evidence="7 8" id="KW-0472">Membrane</keyword>
<dbReference type="GO" id="GO:0005886">
    <property type="term" value="C:plasma membrane"/>
    <property type="evidence" value="ECO:0007669"/>
    <property type="project" value="UniProtKB-SubCell"/>
</dbReference>
<dbReference type="PANTHER" id="PTHR43302">
    <property type="entry name" value="TRANSPORTER ARSB-RELATED"/>
    <property type="match status" value="1"/>
</dbReference>
<keyword evidence="11" id="KW-1185">Reference proteome</keyword>
<evidence type="ECO:0000256" key="2">
    <source>
        <dbReference type="ARBA" id="ARBA00009843"/>
    </source>
</evidence>
<evidence type="ECO:0000313" key="11">
    <source>
        <dbReference type="Proteomes" id="UP000057737"/>
    </source>
</evidence>
<feature type="transmembrane region" description="Helical" evidence="8">
    <location>
        <begin position="181"/>
        <end position="204"/>
    </location>
</feature>
<feature type="transmembrane region" description="Helical" evidence="8">
    <location>
        <begin position="388"/>
        <end position="409"/>
    </location>
</feature>
<name>A0A125Q9K6_9BRAD</name>
<dbReference type="PRINTS" id="PR00758">
    <property type="entry name" value="ARSENICPUMP"/>
</dbReference>
<keyword evidence="4" id="KW-1003">Cell membrane</keyword>
<dbReference type="GO" id="GO:0015105">
    <property type="term" value="F:arsenite transmembrane transporter activity"/>
    <property type="evidence" value="ECO:0007669"/>
    <property type="project" value="InterPro"/>
</dbReference>
<feature type="transmembrane region" description="Helical" evidence="8">
    <location>
        <begin position="37"/>
        <end position="55"/>
    </location>
</feature>
<sequence length="410" mass="43795">MEALRANATASIAVAIFAGTYLVIAIGKLPGYHLDRAGAALLGASLMVGSGVMSLDEAYRAIDFDTIALLLGMMIVVANLRLSGFFRLVNNWVVTRARYPLVLLALIVLVAGTLSAFLVNDTICLVMTPLVLDLVTRLKRDPIPYLLAIAMASNVGSTATITGNPQNMIIGGLSHIPYGTFAAALWPVAAIGLLLTVLLIALLYRSEFFTREHFSAVVIGPVRYHGPLVVKSALVTVAMVILFFVGQPVAKVAIVGGALLLFTRRLKPEKVYSEIDWTLLLMFVGLFIVVAGLETTVLAPEMIARIGGLHLDAVPILSLVTAGLSNLFSNVPAVLVLKPFVANLQNPTQAWLVVAMASTLAGNLTLVGSVANLIVAQRARRHGITLGFWAYFKVGAPLTVLTLLFGTWWL</sequence>
<feature type="transmembrane region" description="Helical" evidence="8">
    <location>
        <begin position="67"/>
        <end position="89"/>
    </location>
</feature>
<dbReference type="EMBL" id="LNCU01000041">
    <property type="protein sequence ID" value="KWV57620.1"/>
    <property type="molecule type" value="Genomic_DNA"/>
</dbReference>
<evidence type="ECO:0000256" key="7">
    <source>
        <dbReference type="ARBA" id="ARBA00023136"/>
    </source>
</evidence>
<protein>
    <submittedName>
        <fullName evidence="10">Anion transporter</fullName>
    </submittedName>
</protein>
<dbReference type="CDD" id="cd01117">
    <property type="entry name" value="YbiR_permease"/>
    <property type="match status" value="1"/>
</dbReference>
<feature type="transmembrane region" description="Helical" evidence="8">
    <location>
        <begin position="311"/>
        <end position="329"/>
    </location>
</feature>
<feature type="domain" description="Citrate transporter-like" evidence="9">
    <location>
        <begin position="21"/>
        <end position="361"/>
    </location>
</feature>
<dbReference type="Pfam" id="PF03600">
    <property type="entry name" value="CitMHS"/>
    <property type="match status" value="1"/>
</dbReference>
<comment type="subcellular location">
    <subcellularLocation>
        <location evidence="1">Cell membrane</location>
        <topology evidence="1">Multi-pass membrane protein</topology>
    </subcellularLocation>
</comment>
<dbReference type="PANTHER" id="PTHR43302:SF5">
    <property type="entry name" value="TRANSPORTER ARSB-RELATED"/>
    <property type="match status" value="1"/>
</dbReference>
<accession>A0A125Q9K6</accession>
<comment type="caution">
    <text evidence="10">The sequence shown here is derived from an EMBL/GenBank/DDBJ whole genome shotgun (WGS) entry which is preliminary data.</text>
</comment>
<comment type="similarity">
    <text evidence="2">Belongs to the CitM (TC 2.A.11) transporter family.</text>
</comment>
<evidence type="ECO:0000256" key="1">
    <source>
        <dbReference type="ARBA" id="ARBA00004651"/>
    </source>
</evidence>
<keyword evidence="5 8" id="KW-0812">Transmembrane</keyword>
<evidence type="ECO:0000256" key="5">
    <source>
        <dbReference type="ARBA" id="ARBA00022692"/>
    </source>
</evidence>
<organism evidence="10 11">
    <name type="scientific">Bradyrhizobium macuxiense</name>
    <dbReference type="NCBI Taxonomy" id="1755647"/>
    <lineage>
        <taxon>Bacteria</taxon>
        <taxon>Pseudomonadati</taxon>
        <taxon>Pseudomonadota</taxon>
        <taxon>Alphaproteobacteria</taxon>
        <taxon>Hyphomicrobiales</taxon>
        <taxon>Nitrobacteraceae</taxon>
        <taxon>Bradyrhizobium</taxon>
    </lineage>
</organism>
<reference evidence="10 11" key="1">
    <citation type="submission" date="2015-11" db="EMBL/GenBank/DDBJ databases">
        <title>Draft Genome Sequence of the Strain BR 10303 (Bradyrhizobium sp.) isolated from nodules of Centrolobium paraense.</title>
        <authorList>
            <person name="Zelli J.E."/>
            <person name="Simoes-Araujo J.L."/>
            <person name="Barauna A.C."/>
            <person name="Silva K."/>
        </authorList>
    </citation>
    <scope>NUCLEOTIDE SEQUENCE [LARGE SCALE GENOMIC DNA]</scope>
    <source>
        <strain evidence="10 11">BR 10303</strain>
    </source>
</reference>
<feature type="transmembrane region" description="Helical" evidence="8">
    <location>
        <begin position="277"/>
        <end position="299"/>
    </location>
</feature>
<dbReference type="AlphaFoldDB" id="A0A125Q9K6"/>